<dbReference type="GeneID" id="97191506"/>
<dbReference type="InterPro" id="IPR010281">
    <property type="entry name" value="DUF885"/>
</dbReference>
<sequence length="552" mass="65197">MKSEYVRKYREMDRDCALLSRYQTQEGEERQGLFIPDDERMSRLWGRWEQLNEGVEKLEEPDAVFSLVKHHFQDFLESFAYTLRDTQEHPEYTYLSLHWEIENVSRLNRHPDQERCEELTKSLKERCESREEFLNLIRSRHSQEELSHIAGEFVRESRMVEEYRADLKKFFPTFSDEQMESVKGALEEIRVVLSSMAGELTDGVEKQEERKNDDLNVTVKMKEEDYRTLLQKRYGVSLDELLSWYKEEMDRTRNEVFAIAAKLDIPEPAPKTMQEVNEMLFRYEGPCDSPQEMLERANEYLKRTRALAHEYVRLPEDESCRCVAVPESCKDSYPWGGYEGGDFSIRPIRGQMFLNTYNYKNVTDGWIKLNSLHEAYPGHHVQYVRAAVDETPETVKIGAKLVPLLEGTCLRTERAFEFLFGEDPFFPLFVAYRRHHASVRICADLMLFYFGVSLEEVVKLYETELGFERGTARGQVQAQQNSPGYFTCYYYGMKKICGWEKEYGFSKKDFTELLFSAGYISMERFGELVRLTPEERERYFHEFSSLLEEKQG</sequence>
<dbReference type="Pfam" id="PF05960">
    <property type="entry name" value="DUF885"/>
    <property type="match status" value="1"/>
</dbReference>
<keyword evidence="2" id="KW-1185">Reference proteome</keyword>
<dbReference type="Proteomes" id="UP000261080">
    <property type="component" value="Unassembled WGS sequence"/>
</dbReference>
<evidence type="ECO:0000313" key="1">
    <source>
        <dbReference type="EMBL" id="RGE88032.1"/>
    </source>
</evidence>
<dbReference type="OrthoDB" id="9760040at2"/>
<organism evidence="1 2">
    <name type="scientific">Sellimonas intestinalis</name>
    <dbReference type="NCBI Taxonomy" id="1653434"/>
    <lineage>
        <taxon>Bacteria</taxon>
        <taxon>Bacillati</taxon>
        <taxon>Bacillota</taxon>
        <taxon>Clostridia</taxon>
        <taxon>Lachnospirales</taxon>
        <taxon>Lachnospiraceae</taxon>
        <taxon>Sellimonas</taxon>
    </lineage>
</organism>
<name>A0A3E3K3U9_9FIRM</name>
<proteinExistence type="predicted"/>
<comment type="caution">
    <text evidence="1">The sequence shown here is derived from an EMBL/GenBank/DDBJ whole genome shotgun (WGS) entry which is preliminary data.</text>
</comment>
<evidence type="ECO:0000313" key="2">
    <source>
        <dbReference type="Proteomes" id="UP000261080"/>
    </source>
</evidence>
<accession>A0A3E3K3U9</accession>
<protein>
    <submittedName>
        <fullName evidence="1">DUF885 family protein</fullName>
    </submittedName>
</protein>
<reference evidence="1 2" key="1">
    <citation type="submission" date="2018-08" db="EMBL/GenBank/DDBJ databases">
        <title>A genome reference for cultivated species of the human gut microbiota.</title>
        <authorList>
            <person name="Zou Y."/>
            <person name="Xue W."/>
            <person name="Luo G."/>
        </authorList>
    </citation>
    <scope>NUCLEOTIDE SEQUENCE [LARGE SCALE GENOMIC DNA]</scope>
    <source>
        <strain evidence="1 2">AF37-2AT</strain>
    </source>
</reference>
<dbReference type="AlphaFoldDB" id="A0A3E3K3U9"/>
<dbReference type="RefSeq" id="WP_024731533.1">
    <property type="nucleotide sequence ID" value="NZ_CALBAT010000017.1"/>
</dbReference>
<dbReference type="EMBL" id="QVLX01000003">
    <property type="protein sequence ID" value="RGE88032.1"/>
    <property type="molecule type" value="Genomic_DNA"/>
</dbReference>
<gene>
    <name evidence="1" type="ORF">DW016_08005</name>
</gene>